<comment type="caution">
    <text evidence="2">The sequence shown here is derived from an EMBL/GenBank/DDBJ whole genome shotgun (WGS) entry which is preliminary data.</text>
</comment>
<dbReference type="EMBL" id="CAAALY010102259">
    <property type="protein sequence ID" value="VEL29341.1"/>
    <property type="molecule type" value="Genomic_DNA"/>
</dbReference>
<keyword evidence="3" id="KW-1185">Reference proteome</keyword>
<feature type="region of interest" description="Disordered" evidence="1">
    <location>
        <begin position="116"/>
        <end position="146"/>
    </location>
</feature>
<sequence>MRPWLREAISSTRPLEYNFTVDGPLTWRSFHQMAGSGSAESCQPQPVPQLRVSAGPPVLSSAAASQTSNCLHKNHSASHAVGYVHPSNNHQQNQSHLNQPYNHIQYTSLQHQQALCSDFGNDTPTDRDRGRDSSNSTQSASGLISSGFSCLDPEQQPIQEEDGLLISPFCLRDW</sequence>
<feature type="compositionally biased region" description="Polar residues" evidence="1">
    <location>
        <begin position="133"/>
        <end position="146"/>
    </location>
</feature>
<evidence type="ECO:0000313" key="3">
    <source>
        <dbReference type="Proteomes" id="UP000784294"/>
    </source>
</evidence>
<reference evidence="2" key="1">
    <citation type="submission" date="2018-11" db="EMBL/GenBank/DDBJ databases">
        <authorList>
            <consortium name="Pathogen Informatics"/>
        </authorList>
    </citation>
    <scope>NUCLEOTIDE SEQUENCE</scope>
</reference>
<feature type="non-terminal residue" evidence="2">
    <location>
        <position position="174"/>
    </location>
</feature>
<dbReference type="Proteomes" id="UP000784294">
    <property type="component" value="Unassembled WGS sequence"/>
</dbReference>
<evidence type="ECO:0000256" key="1">
    <source>
        <dbReference type="SAM" id="MobiDB-lite"/>
    </source>
</evidence>
<dbReference type="OrthoDB" id="103819at2759"/>
<name>A0A448X6M7_9PLAT</name>
<gene>
    <name evidence="2" type="ORF">PXEA_LOCUS22781</name>
</gene>
<protein>
    <submittedName>
        <fullName evidence="2">Uncharacterized protein</fullName>
    </submittedName>
</protein>
<dbReference type="AlphaFoldDB" id="A0A448X6M7"/>
<proteinExistence type="predicted"/>
<accession>A0A448X6M7</accession>
<organism evidence="2 3">
    <name type="scientific">Protopolystoma xenopodis</name>
    <dbReference type="NCBI Taxonomy" id="117903"/>
    <lineage>
        <taxon>Eukaryota</taxon>
        <taxon>Metazoa</taxon>
        <taxon>Spiralia</taxon>
        <taxon>Lophotrochozoa</taxon>
        <taxon>Platyhelminthes</taxon>
        <taxon>Monogenea</taxon>
        <taxon>Polyopisthocotylea</taxon>
        <taxon>Polystomatidea</taxon>
        <taxon>Polystomatidae</taxon>
        <taxon>Protopolystoma</taxon>
    </lineage>
</organism>
<evidence type="ECO:0000313" key="2">
    <source>
        <dbReference type="EMBL" id="VEL29341.1"/>
    </source>
</evidence>